<keyword evidence="2" id="KW-1003">Cell membrane</keyword>
<keyword evidence="9" id="KW-1185">Reference proteome</keyword>
<dbReference type="AlphaFoldDB" id="A0A8U0A441"/>
<keyword evidence="4 6" id="KW-1133">Transmembrane helix</keyword>
<name>A0A8U0A441_9EURY</name>
<protein>
    <submittedName>
        <fullName evidence="8">Type II secretion system F family protein</fullName>
    </submittedName>
</protein>
<feature type="transmembrane region" description="Helical" evidence="6">
    <location>
        <begin position="355"/>
        <end position="375"/>
    </location>
</feature>
<dbReference type="GO" id="GO:0005886">
    <property type="term" value="C:plasma membrane"/>
    <property type="evidence" value="ECO:0007669"/>
    <property type="project" value="UniProtKB-SubCell"/>
</dbReference>
<feature type="transmembrane region" description="Helical" evidence="6">
    <location>
        <begin position="583"/>
        <end position="601"/>
    </location>
</feature>
<keyword evidence="5 6" id="KW-0472">Membrane</keyword>
<evidence type="ECO:0000256" key="5">
    <source>
        <dbReference type="ARBA" id="ARBA00023136"/>
    </source>
</evidence>
<proteinExistence type="predicted"/>
<dbReference type="KEGG" id="haad:MW046_03810"/>
<dbReference type="InterPro" id="IPR056569">
    <property type="entry name" value="ArlJ-like"/>
</dbReference>
<gene>
    <name evidence="8" type="ORF">MW046_03810</name>
</gene>
<evidence type="ECO:0000256" key="6">
    <source>
        <dbReference type="SAM" id="Phobius"/>
    </source>
</evidence>
<evidence type="ECO:0000256" key="1">
    <source>
        <dbReference type="ARBA" id="ARBA00004651"/>
    </source>
</evidence>
<sequence>MVGGSFLDRGLYALFARNADRSRHDRDRQYYRGAALGVAFDRYMARVYGVSWLVFGCVLLCSATVVAIVSTTVTGTTSFWVLGGGTIGAIGLASKRTVVLGSRYYLKWLRARRRERIEQTLPGAVRYLRALVEGSDDQQKMFQRVAAQDSYGETGVAFRRVLNHATLTGSFERGLHTVARDTPSEDLLAPFLLKFSEHARQGSDALSRYLRMESRMLSHRQARVRQQSRDFLELIAELFVVLLVLPALLVIVVSVLSVLSPRLSQQLFTPFGGISVRSALVYGSAVFVLWVGAGAAWLIGTIRPPGATPTRYDRPDSVVATVSSVPSNPASASVLAVPLAIVVCGTGIVVSSVNLVNAVLLGYVTGGIIVGGVAVRRRRYDDAKDHELRDFVHAVAGHVRLGQPFSVAVQRVAHDVDLGALRSDVNALAFRLGLVTSPDSESSVPIAALDRFVDQVGTPLAAQTVGLVTGALDAGSDADAVFETLQTEIGRLYHEKRTLKSTMTVYVVVGWTTALLIVAIMIAVNNYVLDSFAQLASVSGPTEGIGIVSGAVQPERDRFHCYVVTQSTMLACGWFAGYARAGWYEALLHSSLLVGVTYAVFNGVGMV</sequence>
<feature type="transmembrane region" description="Helical" evidence="6">
    <location>
        <begin position="79"/>
        <end position="106"/>
    </location>
</feature>
<feature type="transmembrane region" description="Helical" evidence="6">
    <location>
        <begin position="503"/>
        <end position="524"/>
    </location>
</feature>
<reference evidence="8" key="1">
    <citation type="submission" date="2022-04" db="EMBL/GenBank/DDBJ databases">
        <title>Halocatena sp. nov., isolated from a salt lake.</title>
        <authorList>
            <person name="Cui H.-L."/>
        </authorList>
    </citation>
    <scope>NUCLEOTIDE SEQUENCE</scope>
    <source>
        <strain evidence="8">AD-1</strain>
    </source>
</reference>
<feature type="transmembrane region" description="Helical" evidence="6">
    <location>
        <begin position="234"/>
        <end position="259"/>
    </location>
</feature>
<feature type="domain" description="Type II secretion system protein GspF" evidence="7">
    <location>
        <begin position="139"/>
        <end position="253"/>
    </location>
</feature>
<comment type="subcellular location">
    <subcellularLocation>
        <location evidence="1">Cell membrane</location>
        <topology evidence="1">Multi-pass membrane protein</topology>
    </subcellularLocation>
</comment>
<dbReference type="PANTHER" id="PTHR35402">
    <property type="entry name" value="INTEGRAL MEMBRANE PROTEIN-RELATED"/>
    <property type="match status" value="1"/>
</dbReference>
<dbReference type="Proteomes" id="UP000831768">
    <property type="component" value="Chromosome"/>
</dbReference>
<evidence type="ECO:0000313" key="9">
    <source>
        <dbReference type="Proteomes" id="UP000831768"/>
    </source>
</evidence>
<dbReference type="PANTHER" id="PTHR35402:SF1">
    <property type="entry name" value="TYPE II SECRETION SYSTEM PROTEIN GSPF DOMAIN-CONTAINING PROTEIN"/>
    <property type="match status" value="1"/>
</dbReference>
<dbReference type="Pfam" id="PF00482">
    <property type="entry name" value="T2SSF"/>
    <property type="match status" value="1"/>
</dbReference>
<feature type="transmembrane region" description="Helical" evidence="6">
    <location>
        <begin position="330"/>
        <end position="349"/>
    </location>
</feature>
<evidence type="ECO:0000256" key="3">
    <source>
        <dbReference type="ARBA" id="ARBA00022692"/>
    </source>
</evidence>
<dbReference type="GeneID" id="71927143"/>
<evidence type="ECO:0000313" key="8">
    <source>
        <dbReference type="EMBL" id="UPM43579.1"/>
    </source>
</evidence>
<evidence type="ECO:0000259" key="7">
    <source>
        <dbReference type="Pfam" id="PF00482"/>
    </source>
</evidence>
<organism evidence="8 9">
    <name type="scientific">Halocatena salina</name>
    <dbReference type="NCBI Taxonomy" id="2934340"/>
    <lineage>
        <taxon>Archaea</taxon>
        <taxon>Methanobacteriati</taxon>
        <taxon>Methanobacteriota</taxon>
        <taxon>Stenosarchaea group</taxon>
        <taxon>Halobacteria</taxon>
        <taxon>Halobacteriales</taxon>
        <taxon>Natronomonadaceae</taxon>
        <taxon>Halocatena</taxon>
    </lineage>
</organism>
<dbReference type="InterPro" id="IPR018076">
    <property type="entry name" value="T2SS_GspF_dom"/>
</dbReference>
<feature type="transmembrane region" description="Helical" evidence="6">
    <location>
        <begin position="52"/>
        <end position="73"/>
    </location>
</feature>
<dbReference type="RefSeq" id="WP_247994242.1">
    <property type="nucleotide sequence ID" value="NZ_CP096019.1"/>
</dbReference>
<feature type="transmembrane region" description="Helical" evidence="6">
    <location>
        <begin position="279"/>
        <end position="299"/>
    </location>
</feature>
<evidence type="ECO:0000256" key="2">
    <source>
        <dbReference type="ARBA" id="ARBA00022475"/>
    </source>
</evidence>
<evidence type="ECO:0000256" key="4">
    <source>
        <dbReference type="ARBA" id="ARBA00022989"/>
    </source>
</evidence>
<dbReference type="EMBL" id="CP096019">
    <property type="protein sequence ID" value="UPM43579.1"/>
    <property type="molecule type" value="Genomic_DNA"/>
</dbReference>
<accession>A0A8U0A441</accession>
<keyword evidence="3 6" id="KW-0812">Transmembrane</keyword>